<dbReference type="Proteomes" id="UP000002964">
    <property type="component" value="Unassembled WGS sequence"/>
</dbReference>
<dbReference type="RefSeq" id="WP_009151523.1">
    <property type="nucleotide sequence ID" value="NZ_CP121471.1"/>
</dbReference>
<proteinExistence type="predicted"/>
<accession>H8Z3W8</accession>
<dbReference type="eggNOG" id="COG4636">
    <property type="taxonomic scope" value="Bacteria"/>
</dbReference>
<gene>
    <name evidence="2" type="ORF">Thi970DRAFT_04808</name>
</gene>
<dbReference type="AlphaFoldDB" id="H8Z3W8"/>
<organism evidence="2 3">
    <name type="scientific">Thiorhodovibrio frisius</name>
    <dbReference type="NCBI Taxonomy" id="631362"/>
    <lineage>
        <taxon>Bacteria</taxon>
        <taxon>Pseudomonadati</taxon>
        <taxon>Pseudomonadota</taxon>
        <taxon>Gammaproteobacteria</taxon>
        <taxon>Chromatiales</taxon>
        <taxon>Chromatiaceae</taxon>
        <taxon>Thiorhodovibrio</taxon>
    </lineage>
</organism>
<reference evidence="3" key="1">
    <citation type="submission" date="2011-06" db="EMBL/GenBank/DDBJ databases">
        <authorList>
            <consortium name="US DOE Joint Genome Institute (JGI-PGF)"/>
            <person name="Lucas S."/>
            <person name="Han J."/>
            <person name="Lapidus A."/>
            <person name="Cheng J.-F."/>
            <person name="Goodwin L."/>
            <person name="Pitluck S."/>
            <person name="Peters L."/>
            <person name="Land M.L."/>
            <person name="Hauser L."/>
            <person name="Vogl K."/>
            <person name="Liu Z."/>
            <person name="Overmann J."/>
            <person name="Frigaard N.-U."/>
            <person name="Bryant D.A."/>
            <person name="Woyke T.J."/>
        </authorList>
    </citation>
    <scope>NUCLEOTIDE SEQUENCE [LARGE SCALE GENOMIC DNA]</scope>
    <source>
        <strain evidence="3">970</strain>
    </source>
</reference>
<dbReference type="SUPFAM" id="SSF52980">
    <property type="entry name" value="Restriction endonuclease-like"/>
    <property type="match status" value="1"/>
</dbReference>
<sequence length="196" mass="22096">MSNLAGLPYLTLEDYLAGEETSDVKHEYIAGEVFAIAGASEEHVTISGNIFAMLRAHVRGSDCRVYITDMKLLVAIEAAENVFYPDVFVTCSPADAAERKLKRDPTLIVEVLSESTEAYDRGAKFAHYRQLESLREYVLIDSRSRSIEVFRRRDQGWLLCPLVPEAPLMLESLEFSCEQDAVYEDVIFNSRETDDG</sequence>
<dbReference type="CDD" id="cd06260">
    <property type="entry name" value="DUF820-like"/>
    <property type="match status" value="1"/>
</dbReference>
<dbReference type="EMBL" id="JH603170">
    <property type="protein sequence ID" value="EIC21120.1"/>
    <property type="molecule type" value="Genomic_DNA"/>
</dbReference>
<evidence type="ECO:0000313" key="3">
    <source>
        <dbReference type="Proteomes" id="UP000002964"/>
    </source>
</evidence>
<dbReference type="InterPro" id="IPR008538">
    <property type="entry name" value="Uma2"/>
</dbReference>
<evidence type="ECO:0000259" key="1">
    <source>
        <dbReference type="Pfam" id="PF05685"/>
    </source>
</evidence>
<name>H8Z3W8_9GAMM</name>
<protein>
    <recommendedName>
        <fullName evidence="1">Putative restriction endonuclease domain-containing protein</fullName>
    </recommendedName>
</protein>
<feature type="domain" description="Putative restriction endonuclease" evidence="1">
    <location>
        <begin position="12"/>
        <end position="170"/>
    </location>
</feature>
<dbReference type="HOGENOM" id="CLU_076312_6_2_6"/>
<dbReference type="PANTHER" id="PTHR36558:SF1">
    <property type="entry name" value="RESTRICTION ENDONUCLEASE DOMAIN-CONTAINING PROTEIN-RELATED"/>
    <property type="match status" value="1"/>
</dbReference>
<keyword evidence="3" id="KW-1185">Reference proteome</keyword>
<dbReference type="PANTHER" id="PTHR36558">
    <property type="entry name" value="GLR1098 PROTEIN"/>
    <property type="match status" value="1"/>
</dbReference>
<dbReference type="OrthoDB" id="26750at2"/>
<dbReference type="Pfam" id="PF05685">
    <property type="entry name" value="Uma2"/>
    <property type="match status" value="1"/>
</dbReference>
<dbReference type="InterPro" id="IPR012296">
    <property type="entry name" value="Nuclease_put_TT1808"/>
</dbReference>
<reference evidence="2 3" key="2">
    <citation type="submission" date="2011-11" db="EMBL/GenBank/DDBJ databases">
        <authorList>
            <consortium name="US DOE Joint Genome Institute"/>
            <person name="Lucas S."/>
            <person name="Han J."/>
            <person name="Lapidus A."/>
            <person name="Cheng J.-F."/>
            <person name="Goodwin L."/>
            <person name="Pitluck S."/>
            <person name="Peters L."/>
            <person name="Ovchinnikova G."/>
            <person name="Zhang X."/>
            <person name="Detter J.C."/>
            <person name="Han C."/>
            <person name="Tapia R."/>
            <person name="Land M."/>
            <person name="Hauser L."/>
            <person name="Kyrpides N."/>
            <person name="Ivanova N."/>
            <person name="Pagani I."/>
            <person name="Vogl K."/>
            <person name="Liu Z."/>
            <person name="Overmann J."/>
            <person name="Frigaard N.-U."/>
            <person name="Bryant D."/>
            <person name="Woyke T."/>
        </authorList>
    </citation>
    <scope>NUCLEOTIDE SEQUENCE [LARGE SCALE GENOMIC DNA]</scope>
    <source>
        <strain evidence="2 3">970</strain>
    </source>
</reference>
<evidence type="ECO:0000313" key="2">
    <source>
        <dbReference type="EMBL" id="EIC21120.1"/>
    </source>
</evidence>
<dbReference type="STRING" id="631362.Thi970DRAFT_04808"/>
<dbReference type="InterPro" id="IPR011335">
    <property type="entry name" value="Restrct_endonuc-II-like"/>
</dbReference>
<dbReference type="Gene3D" id="3.90.1570.10">
    <property type="entry name" value="tt1808, chain A"/>
    <property type="match status" value="1"/>
</dbReference>